<dbReference type="EMBL" id="BOOH01000014">
    <property type="protein sequence ID" value="GIH75082.1"/>
    <property type="molecule type" value="Genomic_DNA"/>
</dbReference>
<reference evidence="1 2" key="1">
    <citation type="submission" date="2021-01" db="EMBL/GenBank/DDBJ databases">
        <title>Whole genome shotgun sequence of Planobispora longispora NBRC 13918.</title>
        <authorList>
            <person name="Komaki H."/>
            <person name="Tamura T."/>
        </authorList>
    </citation>
    <scope>NUCLEOTIDE SEQUENCE [LARGE SCALE GENOMIC DNA]</scope>
    <source>
        <strain evidence="1 2">NBRC 13918</strain>
    </source>
</reference>
<protein>
    <submittedName>
        <fullName evidence="1">Uncharacterized protein</fullName>
    </submittedName>
</protein>
<evidence type="ECO:0000313" key="2">
    <source>
        <dbReference type="Proteomes" id="UP000616724"/>
    </source>
</evidence>
<evidence type="ECO:0000313" key="1">
    <source>
        <dbReference type="EMBL" id="GIH75082.1"/>
    </source>
</evidence>
<proteinExistence type="predicted"/>
<organism evidence="1 2">
    <name type="scientific">Planobispora longispora</name>
    <dbReference type="NCBI Taxonomy" id="28887"/>
    <lineage>
        <taxon>Bacteria</taxon>
        <taxon>Bacillati</taxon>
        <taxon>Actinomycetota</taxon>
        <taxon>Actinomycetes</taxon>
        <taxon>Streptosporangiales</taxon>
        <taxon>Streptosporangiaceae</taxon>
        <taxon>Planobispora</taxon>
    </lineage>
</organism>
<dbReference type="RefSeq" id="WP_203889790.1">
    <property type="nucleotide sequence ID" value="NZ_BOOH01000014.1"/>
</dbReference>
<comment type="caution">
    <text evidence="1">The sequence shown here is derived from an EMBL/GenBank/DDBJ whole genome shotgun (WGS) entry which is preliminary data.</text>
</comment>
<gene>
    <name evidence="1" type="ORF">Plo01_15110</name>
</gene>
<name>A0A8J3RG44_9ACTN</name>
<keyword evidence="2" id="KW-1185">Reference proteome</keyword>
<accession>A0A8J3RG44</accession>
<dbReference type="Proteomes" id="UP000616724">
    <property type="component" value="Unassembled WGS sequence"/>
</dbReference>
<sequence>MTEASLARTEVIGRDTGYDAERALFRIVHEVAVEYAGAAVPEVVAVLRRRLGGVPGLDGPDLRRVAEEISVGRDPSGL</sequence>
<dbReference type="AlphaFoldDB" id="A0A8J3RG44"/>